<dbReference type="Proteomes" id="UP000319449">
    <property type="component" value="Unassembled WGS sequence"/>
</dbReference>
<dbReference type="RefSeq" id="WP_145026342.1">
    <property type="nucleotide sequence ID" value="NZ_VLLN01000059.1"/>
</dbReference>
<protein>
    <submittedName>
        <fullName evidence="1">Phage gp46-like protein</fullName>
    </submittedName>
</protein>
<reference evidence="1 2" key="1">
    <citation type="submission" date="2019-07" db="EMBL/GenBank/DDBJ databases">
        <title>Genomic Encyclopedia of Archaeal and Bacterial Type Strains, Phase II (KMG-II): from individual species to whole genera.</title>
        <authorList>
            <person name="Goeker M."/>
        </authorList>
    </citation>
    <scope>NUCLEOTIDE SEQUENCE [LARGE SCALE GENOMIC DNA]</scope>
    <source>
        <strain evidence="1 2">ATCC BAA-1139</strain>
    </source>
</reference>
<gene>
    <name evidence="1" type="ORF">JN12_04058</name>
</gene>
<dbReference type="Pfam" id="PF07409">
    <property type="entry name" value="GP46"/>
    <property type="match status" value="1"/>
</dbReference>
<evidence type="ECO:0000313" key="2">
    <source>
        <dbReference type="Proteomes" id="UP000319449"/>
    </source>
</evidence>
<accession>A0A562V032</accession>
<dbReference type="InterPro" id="IPR010877">
    <property type="entry name" value="Phage_Mu_Gp46"/>
</dbReference>
<keyword evidence="2" id="KW-1185">Reference proteome</keyword>
<name>A0A562V032_9BACT</name>
<sequence length="120" mass="13659">MDFQLTYDKRTGTIDQTFAKGADILNNIIISLAIKKGTWWNDPAFGLTDRPRLKNTPATARLIKQDIEQALQWIIDAGRATAIRVETWRDANDRHRLNVLVTATQADGRIITYTTFKEVV</sequence>
<organism evidence="1 2">
    <name type="scientific">Geobacter argillaceus</name>
    <dbReference type="NCBI Taxonomy" id="345631"/>
    <lineage>
        <taxon>Bacteria</taxon>
        <taxon>Pseudomonadati</taxon>
        <taxon>Thermodesulfobacteriota</taxon>
        <taxon>Desulfuromonadia</taxon>
        <taxon>Geobacterales</taxon>
        <taxon>Geobacteraceae</taxon>
        <taxon>Geobacter</taxon>
    </lineage>
</organism>
<dbReference type="EMBL" id="VLLN01000059">
    <property type="protein sequence ID" value="TWJ11167.1"/>
    <property type="molecule type" value="Genomic_DNA"/>
</dbReference>
<dbReference type="SUPFAM" id="SSF160719">
    <property type="entry name" value="gpW/gp25-like"/>
    <property type="match status" value="1"/>
</dbReference>
<comment type="caution">
    <text evidence="1">The sequence shown here is derived from an EMBL/GenBank/DDBJ whole genome shotgun (WGS) entry which is preliminary data.</text>
</comment>
<evidence type="ECO:0000313" key="1">
    <source>
        <dbReference type="EMBL" id="TWJ11167.1"/>
    </source>
</evidence>
<dbReference type="OrthoDB" id="5522159at2"/>
<dbReference type="AlphaFoldDB" id="A0A562V032"/>
<proteinExistence type="predicted"/>
<dbReference type="Gene3D" id="3.10.450.40">
    <property type="match status" value="1"/>
</dbReference>